<dbReference type="AlphaFoldDB" id="A0A238WGX9"/>
<organism evidence="1 2">
    <name type="scientific">Haloechinothrix alba</name>
    <dbReference type="NCBI Taxonomy" id="664784"/>
    <lineage>
        <taxon>Bacteria</taxon>
        <taxon>Bacillati</taxon>
        <taxon>Actinomycetota</taxon>
        <taxon>Actinomycetes</taxon>
        <taxon>Pseudonocardiales</taxon>
        <taxon>Pseudonocardiaceae</taxon>
        <taxon>Haloechinothrix</taxon>
    </lineage>
</organism>
<dbReference type="PANTHER" id="PTHR43611">
    <property type="entry name" value="ALPHA-D-GLUCOSE 1-PHOSPHATE PHOSPHATASE"/>
    <property type="match status" value="1"/>
</dbReference>
<dbReference type="SUPFAM" id="SSF56784">
    <property type="entry name" value="HAD-like"/>
    <property type="match status" value="1"/>
</dbReference>
<evidence type="ECO:0000313" key="2">
    <source>
        <dbReference type="Proteomes" id="UP000198348"/>
    </source>
</evidence>
<dbReference type="PANTHER" id="PTHR43611:SF3">
    <property type="entry name" value="FLAVIN MONONUCLEOTIDE HYDROLASE 1, CHLOROPLATIC"/>
    <property type="match status" value="1"/>
</dbReference>
<dbReference type="InterPro" id="IPR023198">
    <property type="entry name" value="PGP-like_dom2"/>
</dbReference>
<dbReference type="Proteomes" id="UP000198348">
    <property type="component" value="Unassembled WGS sequence"/>
</dbReference>
<accession>A0A238WGX9</accession>
<dbReference type="EMBL" id="FZNW01000006">
    <property type="protein sequence ID" value="SNR45825.1"/>
    <property type="molecule type" value="Genomic_DNA"/>
</dbReference>
<dbReference type="PRINTS" id="PR00413">
    <property type="entry name" value="HADHALOGNASE"/>
</dbReference>
<reference evidence="1 2" key="1">
    <citation type="submission" date="2017-06" db="EMBL/GenBank/DDBJ databases">
        <authorList>
            <person name="Kim H.J."/>
            <person name="Triplett B.A."/>
        </authorList>
    </citation>
    <scope>NUCLEOTIDE SEQUENCE [LARGE SCALE GENOMIC DNA]</scope>
    <source>
        <strain evidence="1 2">DSM 45207</strain>
    </source>
</reference>
<dbReference type="CDD" id="cd02603">
    <property type="entry name" value="HAD_sEH-N_like"/>
    <property type="match status" value="1"/>
</dbReference>
<name>A0A238WGX9_9PSEU</name>
<dbReference type="Gene3D" id="3.40.50.1000">
    <property type="entry name" value="HAD superfamily/HAD-like"/>
    <property type="match status" value="1"/>
</dbReference>
<evidence type="ECO:0000313" key="1">
    <source>
        <dbReference type="EMBL" id="SNR45825.1"/>
    </source>
</evidence>
<dbReference type="SFLD" id="SFLDS00003">
    <property type="entry name" value="Haloacid_Dehalogenase"/>
    <property type="match status" value="1"/>
</dbReference>
<dbReference type="Gene3D" id="1.10.150.240">
    <property type="entry name" value="Putative phosphatase, domain 2"/>
    <property type="match status" value="1"/>
</dbReference>
<dbReference type="SFLD" id="SFLDG01129">
    <property type="entry name" value="C1.5:_HAD__Beta-PGM__Phosphata"/>
    <property type="match status" value="1"/>
</dbReference>
<dbReference type="InterPro" id="IPR006439">
    <property type="entry name" value="HAD-SF_hydro_IA"/>
</dbReference>
<dbReference type="InterPro" id="IPR036412">
    <property type="entry name" value="HAD-like_sf"/>
</dbReference>
<dbReference type="NCBIfam" id="TIGR01509">
    <property type="entry name" value="HAD-SF-IA-v3"/>
    <property type="match status" value="1"/>
</dbReference>
<dbReference type="OrthoDB" id="9797415at2"/>
<keyword evidence="2" id="KW-1185">Reference proteome</keyword>
<dbReference type="InterPro" id="IPR023214">
    <property type="entry name" value="HAD_sf"/>
</dbReference>
<protein>
    <submittedName>
        <fullName evidence="1">2-haloacid dehalogenase</fullName>
    </submittedName>
</protein>
<dbReference type="Pfam" id="PF00702">
    <property type="entry name" value="Hydrolase"/>
    <property type="match status" value="1"/>
</dbReference>
<gene>
    <name evidence="1" type="ORF">SAMN06265360_106164</name>
</gene>
<proteinExistence type="predicted"/>
<sequence length="220" mass="24585">MSPSTVGPTGDSDHVTLPYVHATVFDLGGVLLDWNPEYLYSSLIPDAAECRYFLTEVCPREWNAELDAGRDWEEAIAERSERFPDYAELIAAYHRRWDEMIAGPIPGMVEVLDELRLAGVPLYVLSNISAAKWRDAVARWGFLGRLRGAVVSGQEGVVKPDPSIYRTLLERYGLEPERTFFTDDLPGNVEAARAWGIDAEQFIDAATLRGQLVDRGLLRG</sequence>